<evidence type="ECO:0000256" key="1">
    <source>
        <dbReference type="SAM" id="Phobius"/>
    </source>
</evidence>
<feature type="transmembrane region" description="Helical" evidence="1">
    <location>
        <begin position="34"/>
        <end position="54"/>
    </location>
</feature>
<reference evidence="2 3" key="1">
    <citation type="submission" date="2016-04" db="EMBL/GenBank/DDBJ databases">
        <authorList>
            <person name="Evans L.H."/>
            <person name="Alamgir A."/>
            <person name="Owens N."/>
            <person name="Weber N.D."/>
            <person name="Virtaneva K."/>
            <person name="Barbian K."/>
            <person name="Babar A."/>
            <person name="Rosenke K."/>
        </authorList>
    </citation>
    <scope>NUCLEOTIDE SEQUENCE [LARGE SCALE GENOMIC DNA]</scope>
    <source>
        <strain evidence="2 3">IFM 0406</strain>
    </source>
</reference>
<keyword evidence="3" id="KW-1185">Reference proteome</keyword>
<dbReference type="STRING" id="455432.AWN90_22005"/>
<dbReference type="Proteomes" id="UP000076512">
    <property type="component" value="Unassembled WGS sequence"/>
</dbReference>
<evidence type="ECO:0008006" key="4">
    <source>
        <dbReference type="Google" id="ProtNLM"/>
    </source>
</evidence>
<name>A0A164NU66_9NOCA</name>
<feature type="transmembrane region" description="Helical" evidence="1">
    <location>
        <begin position="118"/>
        <end position="139"/>
    </location>
</feature>
<evidence type="ECO:0000313" key="3">
    <source>
        <dbReference type="Proteomes" id="UP000076512"/>
    </source>
</evidence>
<dbReference type="EMBL" id="LWGR01000004">
    <property type="protein sequence ID" value="KZM74730.1"/>
    <property type="molecule type" value="Genomic_DNA"/>
</dbReference>
<comment type="caution">
    <text evidence="2">The sequence shown here is derived from an EMBL/GenBank/DDBJ whole genome shotgun (WGS) entry which is preliminary data.</text>
</comment>
<proteinExistence type="predicted"/>
<evidence type="ECO:0000313" key="2">
    <source>
        <dbReference type="EMBL" id="KZM74730.1"/>
    </source>
</evidence>
<sequence length="159" mass="16806">MPVAVLPFTLWRLGAVLGLPLGEATNLPWWARGYIIAIMIVLEALAFLTIGLVSPWGEVVPHWIPALGGRPVRPLAVVVPALVGAVLATAGGLTFAYNCYTMLADPSSTEMGGPAQRVIFTLCYLPLAAWGPLLAAVAISYHRHRTRDGIAPAISTPAT</sequence>
<feature type="transmembrane region" description="Helical" evidence="1">
    <location>
        <begin position="75"/>
        <end position="98"/>
    </location>
</feature>
<keyword evidence="1" id="KW-0812">Transmembrane</keyword>
<gene>
    <name evidence="2" type="ORF">AWN90_22005</name>
</gene>
<dbReference type="AlphaFoldDB" id="A0A164NU66"/>
<accession>A0A164NU66</accession>
<keyword evidence="1" id="KW-0472">Membrane</keyword>
<organism evidence="2 3">
    <name type="scientific">Nocardia terpenica</name>
    <dbReference type="NCBI Taxonomy" id="455432"/>
    <lineage>
        <taxon>Bacteria</taxon>
        <taxon>Bacillati</taxon>
        <taxon>Actinomycetota</taxon>
        <taxon>Actinomycetes</taxon>
        <taxon>Mycobacteriales</taxon>
        <taxon>Nocardiaceae</taxon>
        <taxon>Nocardia</taxon>
    </lineage>
</organism>
<protein>
    <recommendedName>
        <fullName evidence="4">DUF3995 domain-containing protein</fullName>
    </recommendedName>
</protein>
<keyword evidence="1" id="KW-1133">Transmembrane helix</keyword>